<keyword evidence="2" id="KW-0732">Signal</keyword>
<evidence type="ECO:0000313" key="4">
    <source>
        <dbReference type="Proteomes" id="UP001497516"/>
    </source>
</evidence>
<dbReference type="EMBL" id="OZ034816">
    <property type="protein sequence ID" value="CAL1375209.1"/>
    <property type="molecule type" value="Genomic_DNA"/>
</dbReference>
<feature type="region of interest" description="Disordered" evidence="1">
    <location>
        <begin position="28"/>
        <end position="75"/>
    </location>
</feature>
<name>A0AAV2DMX0_9ROSI</name>
<evidence type="ECO:0000256" key="1">
    <source>
        <dbReference type="SAM" id="MobiDB-lite"/>
    </source>
</evidence>
<feature type="signal peptide" evidence="2">
    <location>
        <begin position="1"/>
        <end position="24"/>
    </location>
</feature>
<dbReference type="Proteomes" id="UP001497516">
    <property type="component" value="Chromosome 3"/>
</dbReference>
<feature type="compositionally biased region" description="Polar residues" evidence="1">
    <location>
        <begin position="33"/>
        <end position="45"/>
    </location>
</feature>
<evidence type="ECO:0000313" key="3">
    <source>
        <dbReference type="EMBL" id="CAL1375209.1"/>
    </source>
</evidence>
<dbReference type="AlphaFoldDB" id="A0AAV2DMX0"/>
<proteinExistence type="predicted"/>
<accession>A0AAV2DMX0</accession>
<reference evidence="3 4" key="1">
    <citation type="submission" date="2024-04" db="EMBL/GenBank/DDBJ databases">
        <authorList>
            <person name="Fracassetti M."/>
        </authorList>
    </citation>
    <scope>NUCLEOTIDE SEQUENCE [LARGE SCALE GENOMIC DNA]</scope>
</reference>
<gene>
    <name evidence="3" type="ORF">LTRI10_LOCUS17023</name>
</gene>
<organism evidence="3 4">
    <name type="scientific">Linum trigynum</name>
    <dbReference type="NCBI Taxonomy" id="586398"/>
    <lineage>
        <taxon>Eukaryota</taxon>
        <taxon>Viridiplantae</taxon>
        <taxon>Streptophyta</taxon>
        <taxon>Embryophyta</taxon>
        <taxon>Tracheophyta</taxon>
        <taxon>Spermatophyta</taxon>
        <taxon>Magnoliopsida</taxon>
        <taxon>eudicotyledons</taxon>
        <taxon>Gunneridae</taxon>
        <taxon>Pentapetalae</taxon>
        <taxon>rosids</taxon>
        <taxon>fabids</taxon>
        <taxon>Malpighiales</taxon>
        <taxon>Linaceae</taxon>
        <taxon>Linum</taxon>
    </lineage>
</organism>
<feature type="chain" id="PRO_5043808067" evidence="2">
    <location>
        <begin position="25"/>
        <end position="105"/>
    </location>
</feature>
<keyword evidence="4" id="KW-1185">Reference proteome</keyword>
<evidence type="ECO:0000256" key="2">
    <source>
        <dbReference type="SAM" id="SignalP"/>
    </source>
</evidence>
<protein>
    <submittedName>
        <fullName evidence="3">Uncharacterized protein</fullName>
    </submittedName>
</protein>
<sequence>MASNPFVGGVCVLLLSMILVGASAADYYSSSSETPKTQPKIQSGSYEKPVAQSMPKPEESASKPQPKIVPDFYSKPTYKADPHYDMPKLSIPKPDKKLFLPRLKG</sequence>